<keyword evidence="2" id="KW-1185">Reference proteome</keyword>
<accession>A0ABY4ZRA4</accession>
<name>A0ABY4ZRA4_9CAUL</name>
<evidence type="ECO:0000313" key="2">
    <source>
        <dbReference type="Proteomes" id="UP001057520"/>
    </source>
</evidence>
<protein>
    <submittedName>
        <fullName evidence="1">Type II toxin-antitoxin system RelE/ParE family toxin</fullName>
    </submittedName>
</protein>
<reference evidence="1 2" key="1">
    <citation type="submission" date="2022-04" db="EMBL/GenBank/DDBJ databases">
        <title>Genome sequence of soybean root-associated Caulobacter segnis RL271.</title>
        <authorList>
            <person name="Longley R."/>
            <person name="Bonito G."/>
            <person name="Trigodet F."/>
            <person name="Crosson S."/>
            <person name="Fiebig A."/>
        </authorList>
    </citation>
    <scope>NUCLEOTIDE SEQUENCE [LARGE SCALE GENOMIC DNA]</scope>
    <source>
        <strain evidence="1 2">RL271</strain>
    </source>
</reference>
<dbReference type="Proteomes" id="UP001057520">
    <property type="component" value="Chromosome"/>
</dbReference>
<dbReference type="PIRSF" id="PIRSF039032">
    <property type="entry name" value="HigB-2"/>
    <property type="match status" value="1"/>
</dbReference>
<dbReference type="Pfam" id="PF06296">
    <property type="entry name" value="RelE"/>
    <property type="match status" value="1"/>
</dbReference>
<evidence type="ECO:0000313" key="1">
    <source>
        <dbReference type="EMBL" id="USQ95149.1"/>
    </source>
</evidence>
<dbReference type="InterPro" id="IPR009387">
    <property type="entry name" value="HigB-2"/>
</dbReference>
<organism evidence="1 2">
    <name type="scientific">Caulobacter segnis</name>
    <dbReference type="NCBI Taxonomy" id="88688"/>
    <lineage>
        <taxon>Bacteria</taxon>
        <taxon>Pseudomonadati</taxon>
        <taxon>Pseudomonadota</taxon>
        <taxon>Alphaproteobacteria</taxon>
        <taxon>Caulobacterales</taxon>
        <taxon>Caulobacteraceae</taxon>
        <taxon>Caulobacter</taxon>
    </lineage>
</organism>
<dbReference type="EMBL" id="CP096040">
    <property type="protein sequence ID" value="USQ95149.1"/>
    <property type="molecule type" value="Genomic_DNA"/>
</dbReference>
<sequence>MHTVAMTAAFLAQAKAEGMTEAEMTAAVLSISGDPEQGDLIQGSGGCRKVRVAGKGKGKSGGYRVVTFFGGLDMPIFLIAVLAKGSRANFSAAEVKAMSSVTSLLRDAYARKRS</sequence>
<proteinExistence type="predicted"/>
<gene>
    <name evidence="1" type="ORF">MZV50_21740</name>
</gene>